<dbReference type="Proteomes" id="UP001249851">
    <property type="component" value="Unassembled WGS sequence"/>
</dbReference>
<evidence type="ECO:0000256" key="1">
    <source>
        <dbReference type="ARBA" id="ARBA00007913"/>
    </source>
</evidence>
<dbReference type="InterPro" id="IPR056787">
    <property type="entry name" value="OB_HELZ2"/>
</dbReference>
<evidence type="ECO:0000313" key="13">
    <source>
        <dbReference type="EMBL" id="KAK2571997.1"/>
    </source>
</evidence>
<feature type="compositionally biased region" description="Polar residues" evidence="11">
    <location>
        <begin position="125"/>
        <end position="143"/>
    </location>
</feature>
<feature type="region of interest" description="Disordered" evidence="11">
    <location>
        <begin position="1240"/>
        <end position="1275"/>
    </location>
</feature>
<dbReference type="FunFam" id="3.40.50.300:FF:001313">
    <property type="entry name" value="Helicase with zinc finger domain 2"/>
    <property type="match status" value="1"/>
</dbReference>
<name>A0AAD9VFE6_ACRCE</name>
<sequence>MTDTKEKGSVAYPSMSLSSLNEFPALGNLTSESTAPKIQNSSASTTPMKVTSAQSIIPPSKIITAENTGKTPISDSSTKPLVIPQSRNETSLESVTPVPSTAWVQSSDPSGKSTASLLFSAPPSEKNSLLTPRTNTKQSPQSFNNYSKLPENVVVVCMHFLNKSIKAKACKGCENRSKLMYAVWNDNKKKWQEIRPYPERVTANVAFTVCRYFSMHGFCLRPQCSFAHGTEEQLMWTLEREGVFKLYFCQSNYCYLFFTTALRTPRETLTGLPERTTENPILPTTQLRYRPSPPGVTNGVYKLCQSYYTREWCRFGRGCIFAHGKEELSEWEQEYRRKEREKHIKERQDKEEMLMSEILKGSTEDVSQYFSRVDVSCDPPDFAVKLQDSKTYQWTFTLKFKTEDSGYLRHVLLLHRHHDVYQLSKISVGSYQGNNGCDSYNLCFTAKLTGYFYKAPQVMSSGMMRVSLTVSFTSSLLGIFDQSVVFDFGKKPYLVKKLTVDVHSQSWSLDPVISHSVEDATFWDERSVQVVRFVDQTGEALQRLHLSRVYSLPVGLKIPTEELTRNNYKDIMHALLYVEERFMKDEISRYTLSQTQLHAQWNIFDEMTGMKCALENELFGILHLQGEDALRPDDAAGRLLYRNVNSIWLQLSQSVSNKVYEAPVEKVESECVVLRMSSKACSDLNLFDTCDVSVNAQFQLNRWPICEMHEAVDRLTPGQLERLVFPGQRTPTASVVNEVTIRWQWLLDQRLNDHQKAVIKRIASRECDALPLVVFGPFGTGKTFTLNQAVRLLVQLDKSHRILLCTHSNRAADIHVELLDKYLKEQNGTPASTPLRIYQPMRRLETASQIARNYCLIKNGVFLLPTRENILERRVIITTLSTSKVLLKLQVFHGFFTHILIDEAAQALEPETLTPLVFAGPNTKVVFTGDHMQMSPEVYSPHARQLGLEKSLAERLFDLYEQEEESTKQNNVLFLTENYRSNEEILKFPSFHFYGDELVASGHKSHPAHPKYGPLLFFSARGKEEKEQDNSYVNLSEVDEVVKRVKEIANNWPTEWGPRKLSDIAVLSSYRYQVQAIRNSLRKDRAFKDVKVDTIHNVQGEEFRVLFISTVRTFHTCKPQEDQVRSSGDDRQLYWEFLSDPKLLNTAVTRATCLVAVVGDPVSLCTVGNCRTIWRNFIERCNQMRGLYGTTVDQLKKEVNAAIASIQLNPEAKTFVPKSTPVSEPELHTIATEGTNIVTDQEATQERTEPENNISKTKDFHSNDLQKGENEVDVEENEVRKSILCNAAAKKQDQGGQEEKEEQDGQEGEIDLEDIFVDDETLHPREIDEIIKAFIEECKRTRQLQDETASMFQDSEFPALEASRSKAVRSHTAEKIQFSSYNKTEDISDLCPQVVIVNGRVEVRLTNLGLYKAPSERAQKIIASAKEQEFFDPFVLRNLLEKEPDRYVRCNLRLSPENPQMGYAVVENTRTPDIQIRGRVRQAFDKDKIVLELLNPDKKSGSNPNENDSNVQGKIVGVLEHIISPRERQFVCTPDYENSVVMLPINKSAVKLANLGDKSCAGLPIYRMGQNGRPTQVKIIEREQVLSGKYLFVVKFLRWGPEYPYPLGMVVKKLPRGDDLKSSMEIVYAERGIRRAFKEDTMKYVKQTFPPDWSIPKKEYSDRPRVGEAFTIDPPNSMDLDDAITVEKPTSSTCLIGIHIADVSFFVKPSSSLDEEAFLRCTSYYPGEEQESIPMLPRELSEGYCSLLPEKDRLAVSVFVTLDEEGRIIKEPNVKRTIVTSCCRLTYLEAQEVINGSKESAITVPVKIAENIRQLSSLAQKRRRIRLKDRAFDHWQDDESEECFEAHELVEEMMLLANEEVAKILSAKCPSLAPLRIQIPPKDHRLAEWVEMHSKYATLSLQYAKIFQNRSDTSSSLNLLHREVPALKMQRWVWSAIRQAVVSRDFPKIYQLICNEANHPQLAAMQSRFRRIQSESKFVCEDDQPPENIQHYSLGMRSYTHFTSPIRRYMDVVVHRLLLDSTVSQDDIAKVCRRSNYVHDNSRKFKRDCKRIRMAFKLQERCHETRVFIESIDHNSLSLHISKPEDDNLAGKQKQLVLSHLNLVALERKNDDEILFHWKFRKYTAPDGSSYFNEPIEANHRSDSSVVDIPPDDWRRILNAVRSDDENTLVEIVKQLEAQLKSTSTLGEVDKRPQSAVSAKCFEPYKHPHFGESHSHFSSEPNDHFYEKKLLLKKYDFFAVQLCPHMVRGMLVPEIQLFKVNPHFNICVEHRKHPRESFAHTARHQASREHYETIDEYINAWRPVLAMEAATEAVKESDGFVIERVKTVWKNTKDGTRCSISLPKSYCKDRQLEFHPGDLNYSSYCNQPQLVSDFWVGHCIVNWATRLEKVKEEQKKKIDITLDLHQKSSQIPDGLTNGDEHRCTIELLHRILPQRRMYAALCTELKNSSKLVHAICKGEEPKEENFEMELSLKVSLVQHGFKSLNQFQEAAVKEALSKPFTLIQGPPGTGKTVTGVHIAYWFTERNKRLAPFMNRQKRTGKMKSEENEPKAPAQVIYCGPSNKAVDVVTEYLMKIPRLKILRVYSDLVEQKEFPIPNALKPARATRSDADLKITSEKVKSVSLHHVIRSSVCPHAQDLRECEEGFAEARKRSEKIGEAEVDEYRKLIGKAERWALEQSGVQIVLCTCVTAGSRRIVTSCDNVQQCIVDECGMCMEPESLVPITCSGARQIVLIGDHKQLQPVVQDHVAKSLGLNVSMFERHSKRAKMLRLQYRMHAGICEFPSHAFYDGKLQTAEVVKLRERSPIPFWPAMISQGKDIPIVFCHVEGQEESTRIASAESNEESKWNQKEVLKTVHVAKCIVNQYGKHVRKSNVAVLTPYRQQLNEISKRLKGAYEEILVTTITKSQGSEWDYVIISLVRSLKEDEIDPEPTKTWLQKHLGFLADEHQMNVGLTRARKGLCIIGNKHLLSKDKMWAELLQHYEKNHCLVDEKWPWQ</sequence>
<keyword evidence="4 9" id="KW-0863">Zinc-finger</keyword>
<dbReference type="Pfam" id="PF13086">
    <property type="entry name" value="AAA_11"/>
    <property type="match status" value="3"/>
</dbReference>
<dbReference type="InterPro" id="IPR022966">
    <property type="entry name" value="RNase_II/R_CS"/>
</dbReference>
<evidence type="ECO:0000256" key="10">
    <source>
        <dbReference type="SAM" id="Coils"/>
    </source>
</evidence>
<keyword evidence="2 9" id="KW-0479">Metal-binding</keyword>
<keyword evidence="7 9" id="KW-0862">Zinc</keyword>
<keyword evidence="10" id="KW-0175">Coiled coil</keyword>
<dbReference type="InterPro" id="IPR036855">
    <property type="entry name" value="Znf_CCCH_sf"/>
</dbReference>
<dbReference type="GO" id="GO:0008270">
    <property type="term" value="F:zinc ion binding"/>
    <property type="evidence" value="ECO:0007669"/>
    <property type="project" value="UniProtKB-KW"/>
</dbReference>
<evidence type="ECO:0000256" key="8">
    <source>
        <dbReference type="ARBA" id="ARBA00022840"/>
    </source>
</evidence>
<evidence type="ECO:0000256" key="7">
    <source>
        <dbReference type="ARBA" id="ARBA00022833"/>
    </source>
</evidence>
<dbReference type="PANTHER" id="PTHR43788">
    <property type="entry name" value="DNA2/NAM7 HELICASE FAMILY MEMBER"/>
    <property type="match status" value="1"/>
</dbReference>
<evidence type="ECO:0000256" key="4">
    <source>
        <dbReference type="ARBA" id="ARBA00022771"/>
    </source>
</evidence>
<reference evidence="13" key="1">
    <citation type="journal article" date="2023" name="G3 (Bethesda)">
        <title>Whole genome assembly and annotation of the endangered Caribbean coral Acropora cervicornis.</title>
        <authorList>
            <person name="Selwyn J.D."/>
            <person name="Vollmer S.V."/>
        </authorList>
    </citation>
    <scope>NUCLEOTIDE SEQUENCE</scope>
    <source>
        <strain evidence="13">K2</strain>
    </source>
</reference>
<feature type="compositionally biased region" description="Polar residues" evidence="11">
    <location>
        <begin position="65"/>
        <end position="117"/>
    </location>
</feature>
<dbReference type="SUPFAM" id="SSF90229">
    <property type="entry name" value="CCCH zinc finger"/>
    <property type="match status" value="1"/>
</dbReference>
<dbReference type="SUPFAM" id="SSF52540">
    <property type="entry name" value="P-loop containing nucleoside triphosphate hydrolases"/>
    <property type="match status" value="2"/>
</dbReference>
<dbReference type="PROSITE" id="PS01175">
    <property type="entry name" value="RIBONUCLEASE_II"/>
    <property type="match status" value="1"/>
</dbReference>
<keyword evidence="8" id="KW-0067">ATP-binding</keyword>
<evidence type="ECO:0000259" key="12">
    <source>
        <dbReference type="PROSITE" id="PS50103"/>
    </source>
</evidence>
<dbReference type="PROSITE" id="PS50103">
    <property type="entry name" value="ZF_C3H1"/>
    <property type="match status" value="2"/>
</dbReference>
<feature type="domain" description="C3H1-type" evidence="12">
    <location>
        <begin position="204"/>
        <end position="231"/>
    </location>
</feature>
<accession>A0AAD9VFE6</accession>
<gene>
    <name evidence="13" type="ORF">P5673_003419</name>
</gene>
<evidence type="ECO:0000256" key="5">
    <source>
        <dbReference type="ARBA" id="ARBA00022801"/>
    </source>
</evidence>
<feature type="domain" description="C3H1-type" evidence="12">
    <location>
        <begin position="303"/>
        <end position="326"/>
    </location>
</feature>
<dbReference type="SMART" id="SM00955">
    <property type="entry name" value="RNB"/>
    <property type="match status" value="1"/>
</dbReference>
<evidence type="ECO:0000313" key="14">
    <source>
        <dbReference type="Proteomes" id="UP001249851"/>
    </source>
</evidence>
<dbReference type="InterPro" id="IPR041679">
    <property type="entry name" value="DNA2/NAM7-like_C"/>
</dbReference>
<feature type="compositionally biased region" description="Basic and acidic residues" evidence="11">
    <location>
        <begin position="1244"/>
        <end position="1270"/>
    </location>
</feature>
<keyword evidence="5" id="KW-0378">Hydrolase</keyword>
<dbReference type="FunFam" id="3.40.50.300:FF:000419">
    <property type="entry name" value="Probable helicase with zinc finger domain"/>
    <property type="match status" value="1"/>
</dbReference>
<feature type="zinc finger region" description="C3H1-type" evidence="9">
    <location>
        <begin position="303"/>
        <end position="326"/>
    </location>
</feature>
<dbReference type="InterPro" id="IPR027417">
    <property type="entry name" value="P-loop_NTPase"/>
</dbReference>
<evidence type="ECO:0000256" key="11">
    <source>
        <dbReference type="SAM" id="MobiDB-lite"/>
    </source>
</evidence>
<feature type="compositionally biased region" description="Polar residues" evidence="11">
    <location>
        <begin position="28"/>
        <end position="57"/>
    </location>
</feature>
<organism evidence="13 14">
    <name type="scientific">Acropora cervicornis</name>
    <name type="common">Staghorn coral</name>
    <dbReference type="NCBI Taxonomy" id="6130"/>
    <lineage>
        <taxon>Eukaryota</taxon>
        <taxon>Metazoa</taxon>
        <taxon>Cnidaria</taxon>
        <taxon>Anthozoa</taxon>
        <taxon>Hexacorallia</taxon>
        <taxon>Scleractinia</taxon>
        <taxon>Astrocoeniina</taxon>
        <taxon>Acroporidae</taxon>
        <taxon>Acropora</taxon>
    </lineage>
</organism>
<dbReference type="PANTHER" id="PTHR43788:SF16">
    <property type="entry name" value="HELICASE WITH ZINC FINGER 2"/>
    <property type="match status" value="1"/>
</dbReference>
<dbReference type="EMBL" id="JARQWQ010000005">
    <property type="protein sequence ID" value="KAK2571997.1"/>
    <property type="molecule type" value="Genomic_DNA"/>
</dbReference>
<dbReference type="GO" id="GO:0016787">
    <property type="term" value="F:hydrolase activity"/>
    <property type="evidence" value="ECO:0007669"/>
    <property type="project" value="UniProtKB-KW"/>
</dbReference>
<comment type="similarity">
    <text evidence="1">Belongs to the DNA2/NAM7 helicase family.</text>
</comment>
<dbReference type="Pfam" id="PF25049">
    <property type="entry name" value="OB_HELZ2"/>
    <property type="match status" value="1"/>
</dbReference>
<feature type="coiled-coil region" evidence="10">
    <location>
        <begin position="321"/>
        <end position="348"/>
    </location>
</feature>
<evidence type="ECO:0000256" key="6">
    <source>
        <dbReference type="ARBA" id="ARBA00022806"/>
    </source>
</evidence>
<dbReference type="InterPro" id="IPR012340">
    <property type="entry name" value="NA-bd_OB-fold"/>
</dbReference>
<comment type="caution">
    <text evidence="13">The sequence shown here is derived from an EMBL/GenBank/DDBJ whole genome shotgun (WGS) entry which is preliminary data.</text>
</comment>
<feature type="compositionally biased region" description="Acidic residues" evidence="11">
    <location>
        <begin position="1299"/>
        <end position="1311"/>
    </location>
</feature>
<keyword evidence="3" id="KW-0547">Nucleotide-binding</keyword>
<dbReference type="Pfam" id="PF13087">
    <property type="entry name" value="AAA_12"/>
    <property type="match status" value="2"/>
</dbReference>
<dbReference type="InterPro" id="IPR001900">
    <property type="entry name" value="RNase_II/R"/>
</dbReference>
<feature type="region of interest" description="Disordered" evidence="11">
    <location>
        <begin position="1289"/>
        <end position="1311"/>
    </location>
</feature>
<evidence type="ECO:0000256" key="9">
    <source>
        <dbReference type="PROSITE-ProRule" id="PRU00723"/>
    </source>
</evidence>
<proteinExistence type="inferred from homology"/>
<dbReference type="InterPro" id="IPR000571">
    <property type="entry name" value="Znf_CCCH"/>
</dbReference>
<evidence type="ECO:0000256" key="2">
    <source>
        <dbReference type="ARBA" id="ARBA00022723"/>
    </source>
</evidence>
<keyword evidence="6 13" id="KW-0347">Helicase</keyword>
<dbReference type="GO" id="GO:0043139">
    <property type="term" value="F:5'-3' DNA helicase activity"/>
    <property type="evidence" value="ECO:0007669"/>
    <property type="project" value="TreeGrafter"/>
</dbReference>
<dbReference type="SUPFAM" id="SSF50249">
    <property type="entry name" value="Nucleic acid-binding proteins"/>
    <property type="match status" value="2"/>
</dbReference>
<dbReference type="Gene3D" id="3.40.50.300">
    <property type="entry name" value="P-loop containing nucleotide triphosphate hydrolases"/>
    <property type="match status" value="4"/>
</dbReference>
<dbReference type="Pfam" id="PF00773">
    <property type="entry name" value="RNB"/>
    <property type="match status" value="1"/>
</dbReference>
<dbReference type="GO" id="GO:0005524">
    <property type="term" value="F:ATP binding"/>
    <property type="evidence" value="ECO:0007669"/>
    <property type="project" value="UniProtKB-KW"/>
</dbReference>
<dbReference type="InterPro" id="IPR050534">
    <property type="entry name" value="Coronavir_polyprotein_1ab"/>
</dbReference>
<dbReference type="GO" id="GO:0003723">
    <property type="term" value="F:RNA binding"/>
    <property type="evidence" value="ECO:0007669"/>
    <property type="project" value="InterPro"/>
</dbReference>
<dbReference type="GO" id="GO:0004540">
    <property type="term" value="F:RNA nuclease activity"/>
    <property type="evidence" value="ECO:0007669"/>
    <property type="project" value="InterPro"/>
</dbReference>
<dbReference type="CDD" id="cd18808">
    <property type="entry name" value="SF1_C_Upf1"/>
    <property type="match status" value="2"/>
</dbReference>
<evidence type="ECO:0000256" key="3">
    <source>
        <dbReference type="ARBA" id="ARBA00022741"/>
    </source>
</evidence>
<dbReference type="InterPro" id="IPR041677">
    <property type="entry name" value="DNA2/NAM7_AAA_11"/>
</dbReference>
<keyword evidence="14" id="KW-1185">Reference proteome</keyword>
<feature type="zinc finger region" description="C3H1-type" evidence="9">
    <location>
        <begin position="204"/>
        <end position="231"/>
    </location>
</feature>
<protein>
    <submittedName>
        <fullName evidence="13">Helicase with zinc finger domain 2</fullName>
    </submittedName>
</protein>
<reference evidence="13" key="2">
    <citation type="journal article" date="2023" name="Science">
        <title>Genomic signatures of disease resistance in endangered staghorn corals.</title>
        <authorList>
            <person name="Vollmer S.V."/>
            <person name="Selwyn J.D."/>
            <person name="Despard B.A."/>
            <person name="Roesel C.L."/>
        </authorList>
    </citation>
    <scope>NUCLEOTIDE SEQUENCE</scope>
    <source>
        <strain evidence="13">K2</strain>
    </source>
</reference>
<dbReference type="InterPro" id="IPR047187">
    <property type="entry name" value="SF1_C_Upf1"/>
</dbReference>
<feature type="region of interest" description="Disordered" evidence="11">
    <location>
        <begin position="27"/>
        <end position="143"/>
    </location>
</feature>